<sequence length="61" mass="6774">MIFCPVGTYENSPAIYCRNGTQKIQGKQIRKGKILPFLISFPCTFFKPDPSGGTATDKTLF</sequence>
<dbReference type="EMBL" id="CP061800">
    <property type="protein sequence ID" value="QTA88124.1"/>
    <property type="molecule type" value="Genomic_DNA"/>
</dbReference>
<dbReference type="AlphaFoldDB" id="A0A975GNU0"/>
<dbReference type="Proteomes" id="UP000663722">
    <property type="component" value="Chromosome"/>
</dbReference>
<evidence type="ECO:0000313" key="2">
    <source>
        <dbReference type="Proteomes" id="UP000663722"/>
    </source>
</evidence>
<name>A0A975GNU0_9BACT</name>
<reference evidence="1" key="1">
    <citation type="journal article" date="2021" name="Microb. Physiol.">
        <title>Proteogenomic Insights into the Physiology of Marine, Sulfate-Reducing, Filamentous Desulfonema limicola and Desulfonema magnum.</title>
        <authorList>
            <person name="Schnaars V."/>
            <person name="Wohlbrand L."/>
            <person name="Scheve S."/>
            <person name="Hinrichs C."/>
            <person name="Reinhardt R."/>
            <person name="Rabus R."/>
        </authorList>
    </citation>
    <scope>NUCLEOTIDE SEQUENCE</scope>
    <source>
        <strain evidence="1">4be13</strain>
    </source>
</reference>
<keyword evidence="2" id="KW-1185">Reference proteome</keyword>
<accession>A0A975GNU0</accession>
<evidence type="ECO:0000313" key="1">
    <source>
        <dbReference type="EMBL" id="QTA88124.1"/>
    </source>
</evidence>
<proteinExistence type="predicted"/>
<dbReference type="KEGG" id="dmm:dnm_041640"/>
<protein>
    <submittedName>
        <fullName evidence="1">Uncharacterized protein</fullName>
    </submittedName>
</protein>
<organism evidence="1 2">
    <name type="scientific">Desulfonema magnum</name>
    <dbReference type="NCBI Taxonomy" id="45655"/>
    <lineage>
        <taxon>Bacteria</taxon>
        <taxon>Pseudomonadati</taxon>
        <taxon>Thermodesulfobacteriota</taxon>
        <taxon>Desulfobacteria</taxon>
        <taxon>Desulfobacterales</taxon>
        <taxon>Desulfococcaceae</taxon>
        <taxon>Desulfonema</taxon>
    </lineage>
</organism>
<gene>
    <name evidence="1" type="ORF">dnm_041640</name>
</gene>